<dbReference type="Proteomes" id="UP001519460">
    <property type="component" value="Unassembled WGS sequence"/>
</dbReference>
<feature type="region of interest" description="Disordered" evidence="1">
    <location>
        <begin position="1"/>
        <end position="21"/>
    </location>
</feature>
<evidence type="ECO:0000313" key="2">
    <source>
        <dbReference type="EMBL" id="KAK7483151.1"/>
    </source>
</evidence>
<feature type="non-terminal residue" evidence="2">
    <location>
        <position position="1"/>
    </location>
</feature>
<protein>
    <submittedName>
        <fullName evidence="2">Uncharacterized protein</fullName>
    </submittedName>
</protein>
<dbReference type="EMBL" id="JACVVK020000231">
    <property type="protein sequence ID" value="KAK7483151.1"/>
    <property type="molecule type" value="Genomic_DNA"/>
</dbReference>
<reference evidence="2 3" key="1">
    <citation type="journal article" date="2023" name="Sci. Data">
        <title>Genome assembly of the Korean intertidal mud-creeper Batillaria attramentaria.</title>
        <authorList>
            <person name="Patra A.K."/>
            <person name="Ho P.T."/>
            <person name="Jun S."/>
            <person name="Lee S.J."/>
            <person name="Kim Y."/>
            <person name="Won Y.J."/>
        </authorList>
    </citation>
    <scope>NUCLEOTIDE SEQUENCE [LARGE SCALE GENOMIC DNA]</scope>
    <source>
        <strain evidence="2">Wonlab-2016</strain>
    </source>
</reference>
<sequence>RTNQFLRNYSPPARAPRFSTHAAKTRAAITELRDHETDYRISPCITVFLKMTIAPIHETGYRHRLGRNIDSLPALQRRGVGTNLALDKSDQRNWRDKLIPLLRRDMKAGEVDRIRVVDVRQER</sequence>
<dbReference type="AlphaFoldDB" id="A0ABD0K7W0"/>
<comment type="caution">
    <text evidence="2">The sequence shown here is derived from an EMBL/GenBank/DDBJ whole genome shotgun (WGS) entry which is preliminary data.</text>
</comment>
<evidence type="ECO:0000256" key="1">
    <source>
        <dbReference type="SAM" id="MobiDB-lite"/>
    </source>
</evidence>
<evidence type="ECO:0000313" key="3">
    <source>
        <dbReference type="Proteomes" id="UP001519460"/>
    </source>
</evidence>
<keyword evidence="3" id="KW-1185">Reference proteome</keyword>
<gene>
    <name evidence="2" type="ORF">BaRGS_00025555</name>
</gene>
<accession>A0ABD0K7W0</accession>
<proteinExistence type="predicted"/>
<name>A0ABD0K7W0_9CAEN</name>
<feature type="non-terminal residue" evidence="2">
    <location>
        <position position="123"/>
    </location>
</feature>
<organism evidence="2 3">
    <name type="scientific">Batillaria attramentaria</name>
    <dbReference type="NCBI Taxonomy" id="370345"/>
    <lineage>
        <taxon>Eukaryota</taxon>
        <taxon>Metazoa</taxon>
        <taxon>Spiralia</taxon>
        <taxon>Lophotrochozoa</taxon>
        <taxon>Mollusca</taxon>
        <taxon>Gastropoda</taxon>
        <taxon>Caenogastropoda</taxon>
        <taxon>Sorbeoconcha</taxon>
        <taxon>Cerithioidea</taxon>
        <taxon>Batillariidae</taxon>
        <taxon>Batillaria</taxon>
    </lineage>
</organism>